<dbReference type="VEuPathDB" id="FungiDB:CAGL0K04653g"/>
<dbReference type="Pfam" id="PF02752">
    <property type="entry name" value="Arrestin_C"/>
    <property type="match status" value="1"/>
</dbReference>
<proteinExistence type="predicted"/>
<dbReference type="GO" id="GO:0005886">
    <property type="term" value="C:plasma membrane"/>
    <property type="evidence" value="ECO:0007669"/>
    <property type="project" value="TreeGrafter"/>
</dbReference>
<organism evidence="3 4">
    <name type="scientific">Candida glabrata</name>
    <name type="common">Yeast</name>
    <name type="synonym">Torulopsis glabrata</name>
    <dbReference type="NCBI Taxonomy" id="5478"/>
    <lineage>
        <taxon>Eukaryota</taxon>
        <taxon>Fungi</taxon>
        <taxon>Dikarya</taxon>
        <taxon>Ascomycota</taxon>
        <taxon>Saccharomycotina</taxon>
        <taxon>Saccharomycetes</taxon>
        <taxon>Saccharomycetales</taxon>
        <taxon>Saccharomycetaceae</taxon>
        <taxon>Nakaseomyces</taxon>
    </lineage>
</organism>
<reference evidence="3 4" key="1">
    <citation type="submission" date="2015-10" db="EMBL/GenBank/DDBJ databases">
        <title>Draft genomes sequences of Candida glabrata isolates 1A, 1B, 2A, 2B, 3A and 3B.</title>
        <authorList>
            <person name="Haavelsrud O.E."/>
            <person name="Gaustad P."/>
        </authorList>
    </citation>
    <scope>NUCLEOTIDE SEQUENCE [LARGE SCALE GENOMIC DNA]</scope>
    <source>
        <strain evidence="3">910700640</strain>
    </source>
</reference>
<feature type="region of interest" description="Disordered" evidence="1">
    <location>
        <begin position="461"/>
        <end position="491"/>
    </location>
</feature>
<dbReference type="InterPro" id="IPR014752">
    <property type="entry name" value="Arrestin-like_C"/>
</dbReference>
<evidence type="ECO:0000259" key="2">
    <source>
        <dbReference type="SMART" id="SM01017"/>
    </source>
</evidence>
<feature type="compositionally biased region" description="Polar residues" evidence="1">
    <location>
        <begin position="461"/>
        <end position="475"/>
    </location>
</feature>
<dbReference type="InterPro" id="IPR050357">
    <property type="entry name" value="Arrestin_domain-protein"/>
</dbReference>
<protein>
    <submittedName>
        <fullName evidence="3">Arrestin-related trafficking adapter 5</fullName>
    </submittedName>
</protein>
<comment type="caution">
    <text evidence="3">The sequence shown here is derived from an EMBL/GenBank/DDBJ whole genome shotgun (WGS) entry which is preliminary data.</text>
</comment>
<dbReference type="PANTHER" id="PTHR11188">
    <property type="entry name" value="ARRESTIN DOMAIN CONTAINING PROTEIN"/>
    <property type="match status" value="1"/>
</dbReference>
<feature type="compositionally biased region" description="Polar residues" evidence="1">
    <location>
        <begin position="560"/>
        <end position="575"/>
    </location>
</feature>
<dbReference type="AlphaFoldDB" id="A0A0W0CAG3"/>
<dbReference type="Gene3D" id="2.60.40.640">
    <property type="match status" value="1"/>
</dbReference>
<feature type="compositionally biased region" description="Polar residues" evidence="1">
    <location>
        <begin position="526"/>
        <end position="552"/>
    </location>
</feature>
<dbReference type="Proteomes" id="UP000054886">
    <property type="component" value="Unassembled WGS sequence"/>
</dbReference>
<feature type="region of interest" description="Disordered" evidence="1">
    <location>
        <begin position="147"/>
        <end position="174"/>
    </location>
</feature>
<evidence type="ECO:0000256" key="1">
    <source>
        <dbReference type="SAM" id="MobiDB-lite"/>
    </source>
</evidence>
<dbReference type="GO" id="GO:0005829">
    <property type="term" value="C:cytosol"/>
    <property type="evidence" value="ECO:0007669"/>
    <property type="project" value="TreeGrafter"/>
</dbReference>
<accession>A0A0W0CAG3</accession>
<dbReference type="PANTHER" id="PTHR11188:SF62">
    <property type="entry name" value="ARRESTIN-RELATED TRAFFICKING ADAPTER 5"/>
    <property type="match status" value="1"/>
</dbReference>
<dbReference type="SMART" id="SM01017">
    <property type="entry name" value="Arrestin_C"/>
    <property type="match status" value="1"/>
</dbReference>
<evidence type="ECO:0000313" key="3">
    <source>
        <dbReference type="EMBL" id="KTA96428.1"/>
    </source>
</evidence>
<sequence length="584" mass="66592">MFSLKNLDKRLYDSHGRKKRKKKLVYIDVRTNSIYKDMILIQGTPLESPPIPLSGNVVFSVSDNVKVKRIKLRLVCHYKLDFVQLVHDDMASIVKERTKILECTWANLLKNSEGETQFDFTKVHKSTKKKTGLLRGIKIWNTGDGDYSSGHHGSSASESVASSHSTGHTSSEHGKWYQAGNYEVPFQVQLPNDIPETIEGLQSGSILYNFILEIETEERNNKVDVTNKYNFYKYLRILRTLSMNHIAIQEEMMVSNTIRNMLQYQISIPSRAVSIGDESMIGLSIKLIPFEKSYYQLDKIMVGLVQEYCVKDRHDEEYVDSSTINPITIASFRDIEGIVPDTNELIDSTELKIQYEMPKNLKSITQDCDIMIGDERLGIKKQVMYVRHELSVRIKFIKLKDDNKPLEIKLRLPVLLYVSPMKKLLGRRVYFNESTGRIHFRANDYVPLFTPNTGNSTSLNQIGLNSAAGDSQGQSDVRDGSQEVPPPLYSEIDQDIVYTGDNVESQLFVESTRRDGRNRDSDEIQMETNPGSQLRHYSSNDSNGYMRNQNQPVVAIQPPVDTSTPTYEEAQSATVEQRPAPTYE</sequence>
<gene>
    <name evidence="3" type="ORF">AO440_003453</name>
</gene>
<feature type="compositionally biased region" description="Basic and acidic residues" evidence="1">
    <location>
        <begin position="511"/>
        <end position="522"/>
    </location>
</feature>
<feature type="region of interest" description="Disordered" evidence="1">
    <location>
        <begin position="511"/>
        <end position="584"/>
    </location>
</feature>
<name>A0A0W0CAG3_CANGB</name>
<dbReference type="VEuPathDB" id="FungiDB:B1J91_K04653g"/>
<feature type="compositionally biased region" description="Low complexity" evidence="1">
    <location>
        <begin position="148"/>
        <end position="169"/>
    </location>
</feature>
<feature type="domain" description="Arrestin C-terminal-like" evidence="2">
    <location>
        <begin position="258"/>
        <end position="421"/>
    </location>
</feature>
<dbReference type="GO" id="GO:0030674">
    <property type="term" value="F:protein-macromolecule adaptor activity"/>
    <property type="evidence" value="ECO:0007669"/>
    <property type="project" value="TreeGrafter"/>
</dbReference>
<dbReference type="GO" id="GO:0070086">
    <property type="term" value="P:ubiquitin-dependent endocytosis"/>
    <property type="evidence" value="ECO:0007669"/>
    <property type="project" value="TreeGrafter"/>
</dbReference>
<dbReference type="VEuPathDB" id="FungiDB:GVI51_K04499"/>
<dbReference type="GO" id="GO:0031625">
    <property type="term" value="F:ubiquitin protein ligase binding"/>
    <property type="evidence" value="ECO:0007669"/>
    <property type="project" value="EnsemblFungi"/>
</dbReference>
<dbReference type="InterPro" id="IPR011022">
    <property type="entry name" value="Arrestin_C-like"/>
</dbReference>
<dbReference type="EMBL" id="LLZZ01000172">
    <property type="protein sequence ID" value="KTA96428.1"/>
    <property type="molecule type" value="Genomic_DNA"/>
</dbReference>
<dbReference type="VEuPathDB" id="FungiDB:GWK60_K04521"/>
<evidence type="ECO:0000313" key="4">
    <source>
        <dbReference type="Proteomes" id="UP000054886"/>
    </source>
</evidence>